<comment type="caution">
    <text evidence="2">The sequence shown here is derived from an EMBL/GenBank/DDBJ whole genome shotgun (WGS) entry which is preliminary data.</text>
</comment>
<sequence length="61" mass="6724">MLILDHLSLSSQERQLRFSDDAGDSGDSAHDGVHTGDSTLNRPLVANVVEDLNPFHFLLHI</sequence>
<reference evidence="3" key="1">
    <citation type="journal article" date="2013" name="Mol. Plant Microbe Interact.">
        <title>Global aspects of pacC regulation of pathogenicity genes in Colletotrichum gloeosporioides as revealed by transcriptome analysis.</title>
        <authorList>
            <person name="Alkan N."/>
            <person name="Meng X."/>
            <person name="Friedlander G."/>
            <person name="Reuveni E."/>
            <person name="Sukno S."/>
            <person name="Sherman A."/>
            <person name="Thon M."/>
            <person name="Fluhr R."/>
            <person name="Prusky D."/>
        </authorList>
    </citation>
    <scope>NUCLEOTIDE SEQUENCE [LARGE SCALE GENOMIC DNA]</scope>
    <source>
        <strain evidence="3">Cg-14</strain>
    </source>
</reference>
<organism evidence="2 3">
    <name type="scientific">Colletotrichum gloeosporioides (strain Cg-14)</name>
    <name type="common">Anthracnose fungus</name>
    <name type="synonym">Glomerella cingulata</name>
    <dbReference type="NCBI Taxonomy" id="1237896"/>
    <lineage>
        <taxon>Eukaryota</taxon>
        <taxon>Fungi</taxon>
        <taxon>Dikarya</taxon>
        <taxon>Ascomycota</taxon>
        <taxon>Pezizomycotina</taxon>
        <taxon>Sordariomycetes</taxon>
        <taxon>Hypocreomycetidae</taxon>
        <taxon>Glomerellales</taxon>
        <taxon>Glomerellaceae</taxon>
        <taxon>Colletotrichum</taxon>
        <taxon>Colletotrichum gloeosporioides species complex</taxon>
    </lineage>
</organism>
<gene>
    <name evidence="2" type="ORF">CGLO_08640</name>
</gene>
<protein>
    <submittedName>
        <fullName evidence="2">Uncharacterized protein</fullName>
    </submittedName>
</protein>
<evidence type="ECO:0000256" key="1">
    <source>
        <dbReference type="SAM" id="MobiDB-lite"/>
    </source>
</evidence>
<evidence type="ECO:0000313" key="3">
    <source>
        <dbReference type="Proteomes" id="UP000015530"/>
    </source>
</evidence>
<evidence type="ECO:0000313" key="2">
    <source>
        <dbReference type="EMBL" id="EQB51784.1"/>
    </source>
</evidence>
<feature type="region of interest" description="Disordered" evidence="1">
    <location>
        <begin position="18"/>
        <end position="39"/>
    </location>
</feature>
<accession>T0KHW0</accession>
<dbReference type="EMBL" id="AMYD01001745">
    <property type="protein sequence ID" value="EQB51784.1"/>
    <property type="molecule type" value="Genomic_DNA"/>
</dbReference>
<name>T0KHW0_COLGC</name>
<dbReference type="AlphaFoldDB" id="T0KHW0"/>
<dbReference type="HOGENOM" id="CLU_2922487_0_0_1"/>
<proteinExistence type="predicted"/>
<dbReference type="Proteomes" id="UP000015530">
    <property type="component" value="Unassembled WGS sequence"/>
</dbReference>